<dbReference type="SUPFAM" id="SSF48371">
    <property type="entry name" value="ARM repeat"/>
    <property type="match status" value="1"/>
</dbReference>
<name>A0ABX9DBV9_9ACTN</name>
<dbReference type="EMBL" id="PYAC01000001">
    <property type="protein sequence ID" value="RAO25098.1"/>
    <property type="molecule type" value="Genomic_DNA"/>
</dbReference>
<evidence type="ECO:0000313" key="1">
    <source>
        <dbReference type="EMBL" id="RAO25098.1"/>
    </source>
</evidence>
<dbReference type="RefSeq" id="WP_225855245.1">
    <property type="nucleotide sequence ID" value="NZ_JBFAQI010000011.1"/>
</dbReference>
<comment type="caution">
    <text evidence="1">The sequence shown here is derived from an EMBL/GenBank/DDBJ whole genome shotgun (WGS) entry which is preliminary data.</text>
</comment>
<gene>
    <name evidence="1" type="ORF">MED15_00856</name>
</gene>
<proteinExistence type="predicted"/>
<keyword evidence="2" id="KW-1185">Reference proteome</keyword>
<accession>A0ABX9DBV9</accession>
<evidence type="ECO:0000313" key="2">
    <source>
        <dbReference type="Proteomes" id="UP000249045"/>
    </source>
</evidence>
<reference evidence="1 2" key="1">
    <citation type="submission" date="2018-03" db="EMBL/GenBank/DDBJ databases">
        <title>Defining the species Micromonospora saelicesensis and Micromonospora noduli under the framework of genomics.</title>
        <authorList>
            <person name="Riesco R."/>
            <person name="Trujillo M.E."/>
        </authorList>
    </citation>
    <scope>NUCLEOTIDE SEQUENCE [LARGE SCALE GENOMIC DNA]</scope>
    <source>
        <strain evidence="1 2">MED15</strain>
    </source>
</reference>
<sequence>MAYPTSPGIAAALLDVLPALADTRPVIYAAAGDSAPEGDDAEPVDLDWERASNLNRCQEPADIDAAFDRGEEHVGAALIALVYNNPNTDAVLPRVARGLRSPNPETRRQSLLALMHTARLHGRVDAITLELLHGLLHDRTPISTGSPYEVWGTATQTVGDLQAFLPSEQLPAWVNAFTDY</sequence>
<dbReference type="InterPro" id="IPR016024">
    <property type="entry name" value="ARM-type_fold"/>
</dbReference>
<evidence type="ECO:0008006" key="3">
    <source>
        <dbReference type="Google" id="ProtNLM"/>
    </source>
</evidence>
<protein>
    <recommendedName>
        <fullName evidence="3">HEAT repeat domain-containing protein</fullName>
    </recommendedName>
</protein>
<dbReference type="Proteomes" id="UP000249045">
    <property type="component" value="Unassembled WGS sequence"/>
</dbReference>
<organism evidence="1 2">
    <name type="scientific">Micromonospora noduli</name>
    <dbReference type="NCBI Taxonomy" id="709876"/>
    <lineage>
        <taxon>Bacteria</taxon>
        <taxon>Bacillati</taxon>
        <taxon>Actinomycetota</taxon>
        <taxon>Actinomycetes</taxon>
        <taxon>Micromonosporales</taxon>
        <taxon>Micromonosporaceae</taxon>
        <taxon>Micromonospora</taxon>
    </lineage>
</organism>